<organism evidence="7 8">
    <name type="scientific">Funneliformis mosseae</name>
    <name type="common">Endomycorrhizal fungus</name>
    <name type="synonym">Glomus mosseae</name>
    <dbReference type="NCBI Taxonomy" id="27381"/>
    <lineage>
        <taxon>Eukaryota</taxon>
        <taxon>Fungi</taxon>
        <taxon>Fungi incertae sedis</taxon>
        <taxon>Mucoromycota</taxon>
        <taxon>Glomeromycotina</taxon>
        <taxon>Glomeromycetes</taxon>
        <taxon>Glomerales</taxon>
        <taxon>Glomeraceae</taxon>
        <taxon>Funneliformis</taxon>
    </lineage>
</organism>
<feature type="binding site" description="axial binding residue" evidence="4">
    <location>
        <position position="165"/>
    </location>
    <ligand>
        <name>heme b</name>
        <dbReference type="ChEBI" id="CHEBI:60344"/>
    </ligand>
    <ligandPart>
        <name>Fe</name>
        <dbReference type="ChEBI" id="CHEBI:18248"/>
    </ligandPart>
</feature>
<feature type="domain" description="DOMON" evidence="6">
    <location>
        <begin position="394"/>
        <end position="514"/>
    </location>
</feature>
<evidence type="ECO:0000259" key="6">
    <source>
        <dbReference type="PROSITE" id="PS50836"/>
    </source>
</evidence>
<gene>
    <name evidence="7" type="ORF">FMOSSE_LOCUS15087</name>
</gene>
<evidence type="ECO:0000256" key="5">
    <source>
        <dbReference type="SAM" id="MobiDB-lite"/>
    </source>
</evidence>
<dbReference type="GO" id="GO:0020037">
    <property type="term" value="F:heme binding"/>
    <property type="evidence" value="ECO:0007669"/>
    <property type="project" value="InterPro"/>
</dbReference>
<feature type="compositionally biased region" description="Low complexity" evidence="5">
    <location>
        <begin position="478"/>
        <end position="488"/>
    </location>
</feature>
<dbReference type="SUPFAM" id="SSF48113">
    <property type="entry name" value="Heme-dependent peroxidases"/>
    <property type="match status" value="1"/>
</dbReference>
<name>A0A9N9I6C9_FUNMO</name>
<dbReference type="Gene3D" id="1.10.640.10">
    <property type="entry name" value="Haem peroxidase domain superfamily, animal type"/>
    <property type="match status" value="1"/>
</dbReference>
<evidence type="ECO:0000256" key="2">
    <source>
        <dbReference type="ARBA" id="ARBA00022525"/>
    </source>
</evidence>
<dbReference type="Pfam" id="PF03351">
    <property type="entry name" value="DOMON"/>
    <property type="match status" value="1"/>
</dbReference>
<dbReference type="InterPro" id="IPR010255">
    <property type="entry name" value="Haem_peroxidase_sf"/>
</dbReference>
<evidence type="ECO:0000256" key="4">
    <source>
        <dbReference type="PIRSR" id="PIRSR619791-2"/>
    </source>
</evidence>
<dbReference type="InterPro" id="IPR037120">
    <property type="entry name" value="Haem_peroxidase_sf_animal"/>
</dbReference>
<evidence type="ECO:0000313" key="8">
    <source>
        <dbReference type="Proteomes" id="UP000789375"/>
    </source>
</evidence>
<comment type="caution">
    <text evidence="7">The sequence shown here is derived from an EMBL/GenBank/DDBJ whole genome shotgun (WGS) entry which is preliminary data.</text>
</comment>
<dbReference type="EMBL" id="CAJVPP010013914">
    <property type="protein sequence ID" value="CAG8722410.1"/>
    <property type="molecule type" value="Genomic_DNA"/>
</dbReference>
<keyword evidence="4" id="KW-0408">Iron</keyword>
<dbReference type="PROSITE" id="PS50292">
    <property type="entry name" value="PEROXIDASE_3"/>
    <property type="match status" value="1"/>
</dbReference>
<dbReference type="GO" id="GO:0004601">
    <property type="term" value="F:peroxidase activity"/>
    <property type="evidence" value="ECO:0007669"/>
    <property type="project" value="InterPro"/>
</dbReference>
<dbReference type="PROSITE" id="PS50836">
    <property type="entry name" value="DOMON"/>
    <property type="match status" value="1"/>
</dbReference>
<dbReference type="InterPro" id="IPR045266">
    <property type="entry name" value="DOH_DOMON"/>
</dbReference>
<evidence type="ECO:0000256" key="3">
    <source>
        <dbReference type="ARBA" id="ARBA00023180"/>
    </source>
</evidence>
<keyword evidence="4" id="KW-0479">Metal-binding</keyword>
<keyword evidence="3" id="KW-0325">Glycoprotein</keyword>
<protein>
    <submittedName>
        <fullName evidence="7">2400_t:CDS:1</fullName>
    </submittedName>
</protein>
<feature type="non-terminal residue" evidence="7">
    <location>
        <position position="529"/>
    </location>
</feature>
<dbReference type="InterPro" id="IPR005018">
    <property type="entry name" value="DOMON_domain"/>
</dbReference>
<evidence type="ECO:0000256" key="1">
    <source>
        <dbReference type="ARBA" id="ARBA00004613"/>
    </source>
</evidence>
<keyword evidence="4" id="KW-0349">Heme</keyword>
<keyword evidence="8" id="KW-1185">Reference proteome</keyword>
<comment type="subcellular location">
    <subcellularLocation>
        <location evidence="1">Secreted</location>
    </subcellularLocation>
</comment>
<dbReference type="CDD" id="cd09631">
    <property type="entry name" value="DOMON_DOH"/>
    <property type="match status" value="1"/>
</dbReference>
<keyword evidence="2" id="KW-0964">Secreted</keyword>
<dbReference type="Pfam" id="PF03098">
    <property type="entry name" value="An_peroxidase"/>
    <property type="match status" value="1"/>
</dbReference>
<dbReference type="PANTHER" id="PTHR11475:SF4">
    <property type="entry name" value="CHORION PEROXIDASE"/>
    <property type="match status" value="1"/>
</dbReference>
<sequence>MSETFDPNPLNTARNGINHGSSFLRLNTIYGTSDEDLSMLRDGTSCKLLTSDGNYPAKDLEGRYMWGITPLRAWTLFTLAINTVWIREHNRLCDELFQQHGNAWTDQQYFDEARRWNIAYFQKTVSEEYLGTVLGQPLPLYNGYKPDLVPGIDTFFATVAFRYGHSELSDAYRIQDDYGDTIAELTLNQITNQSLLETFGLTRVLRSMALQRQEEVDIFFSDAVKNFKSPDSHTYDLPSFDISRSRDRGIPLYNTVREAYKLPRKSSWDEITSNADIRNKLESLYPNGPDTLEAYVGAYSEDHKDGSNFGELINESLVRQFNRIRETDENWWESDLFNTEEKAELRNITFRDIIIRNLDKKDSQFVKSIWTVQPQSSGDGGEDGDYPSKVSTWTSYIVRYRLDDTHIHFKVELQTLGGEGWFGMGFDPSDNGMKGAEFIIGIVKDNKVELSNYRAAEAGYHPPIKETSEGLEIKNPNTSSSSGGITTIEFSRPLNPSGRKQIKRGKMKYIMAYNPSSSGFSYHGNNRQL</sequence>
<dbReference type="AlphaFoldDB" id="A0A9N9I6C9"/>
<dbReference type="GO" id="GO:0006979">
    <property type="term" value="P:response to oxidative stress"/>
    <property type="evidence" value="ECO:0007669"/>
    <property type="project" value="InterPro"/>
</dbReference>
<dbReference type="PANTHER" id="PTHR11475">
    <property type="entry name" value="OXIDASE/PEROXIDASE"/>
    <property type="match status" value="1"/>
</dbReference>
<proteinExistence type="predicted"/>
<evidence type="ECO:0000313" key="7">
    <source>
        <dbReference type="EMBL" id="CAG8722410.1"/>
    </source>
</evidence>
<dbReference type="Proteomes" id="UP000789375">
    <property type="component" value="Unassembled WGS sequence"/>
</dbReference>
<dbReference type="InterPro" id="IPR019791">
    <property type="entry name" value="Haem_peroxidase_animal"/>
</dbReference>
<dbReference type="GO" id="GO:0046872">
    <property type="term" value="F:metal ion binding"/>
    <property type="evidence" value="ECO:0007669"/>
    <property type="project" value="UniProtKB-KW"/>
</dbReference>
<feature type="region of interest" description="Disordered" evidence="5">
    <location>
        <begin position="467"/>
        <end position="499"/>
    </location>
</feature>
<dbReference type="GO" id="GO:0005576">
    <property type="term" value="C:extracellular region"/>
    <property type="evidence" value="ECO:0007669"/>
    <property type="project" value="UniProtKB-SubCell"/>
</dbReference>
<reference evidence="7" key="1">
    <citation type="submission" date="2021-06" db="EMBL/GenBank/DDBJ databases">
        <authorList>
            <person name="Kallberg Y."/>
            <person name="Tangrot J."/>
            <person name="Rosling A."/>
        </authorList>
    </citation>
    <scope>NUCLEOTIDE SEQUENCE</scope>
    <source>
        <strain evidence="7">87-6 pot B 2015</strain>
    </source>
</reference>
<dbReference type="SMART" id="SM00664">
    <property type="entry name" value="DoH"/>
    <property type="match status" value="1"/>
</dbReference>
<accession>A0A9N9I6C9</accession>